<reference evidence="22" key="1">
    <citation type="submission" date="2024-07" db="EMBL/GenBank/DDBJ databases">
        <title>Two chromosome-level genome assemblies of Korean endemic species Abeliophyllum distichum and Forsythia ovata (Oleaceae).</title>
        <authorList>
            <person name="Jang H."/>
        </authorList>
    </citation>
    <scope>NUCLEOTIDE SEQUENCE [LARGE SCALE GENOMIC DNA]</scope>
</reference>
<evidence type="ECO:0000256" key="9">
    <source>
        <dbReference type="ARBA" id="ARBA00022777"/>
    </source>
</evidence>
<evidence type="ECO:0000256" key="12">
    <source>
        <dbReference type="ARBA" id="ARBA00023136"/>
    </source>
</evidence>
<evidence type="ECO:0000256" key="1">
    <source>
        <dbReference type="ARBA" id="ARBA00004167"/>
    </source>
</evidence>
<dbReference type="InterPro" id="IPR038408">
    <property type="entry name" value="GNK2_sf"/>
</dbReference>
<dbReference type="PANTHER" id="PTHR27002">
    <property type="entry name" value="RECEPTOR-LIKE SERINE/THREONINE-PROTEIN KINASE SD1-8"/>
    <property type="match status" value="1"/>
</dbReference>
<proteinExistence type="predicted"/>
<keyword evidence="7" id="KW-0677">Repeat</keyword>
<sequence>MISVTQSIDFIQTPSTTFPRAKNKLKPISLPDDVYISKFFQKNPDSKHKYPIKFSNTMFFFLFYSVFSVIIHDAAHPDPPFKLCDTANFPTNSPYRANLDKLLSSLSTNQSVLKFYNTSLGTDPYRVYNLFLCYDYANNDTCKTCLQVSLQDIQKLCLYKFDAVVWNEYCLFRYSTENFFGKLNVTGNIPLDNINNVSDPERYRSVVNNTLYNLTKIAAFDPSADMHFAGSTPYKENSMNITALHAFVQCSKDLSPNDCYACLETAINQILDLYYSRGARLLSRSCFLRYELYNFVEGKSEFTDKDVVPKPGCSFKKWMIPVLSIGSVTLALTVGYFIYCLVPRNRTQNRESKIAGDQTTYQQDNNLDFQNHRTRGGMDNLDPKEYPFIEIDTIKEATNNFSDSNKLGEGGFGPVFKGVLANGEEIAVKRLSTNSEQGSDEFINEVMLIHKLQHKNLVRLLGFCVHEEEKLLVYEYMPNSSLDGFLFDPRKRAGLNWTTCLDIINGIARGMLYLHQDSRLKIIHRDLKPSNVLLDANMNPKISDFGMARIFGGPDSEANTAKIVGTYGYMAPEFAMEGLYSIKSDVFSFGVLLLEIISGRRNAGFHLTKCAPSLLAYAWKLWNEGKGLELMDPLLTDSCSHNEFLRCMHIGLLCVQEDAQDRPLMSYVVVMLNSQTVSLSQPEQPAFFIAKFTDHERETCYNNMSINGLTISDQIPR</sequence>
<dbReference type="GO" id="GO:0005524">
    <property type="term" value="F:ATP binding"/>
    <property type="evidence" value="ECO:0007669"/>
    <property type="project" value="UniProtKB-KW"/>
</dbReference>
<keyword evidence="14" id="KW-0675">Receptor</keyword>
<evidence type="ECO:0000256" key="3">
    <source>
        <dbReference type="ARBA" id="ARBA00022527"/>
    </source>
</evidence>
<keyword evidence="15" id="KW-0325">Glycoprotein</keyword>
<gene>
    <name evidence="21" type="ORF">Fot_39042</name>
</gene>
<dbReference type="InterPro" id="IPR008271">
    <property type="entry name" value="Ser/Thr_kinase_AS"/>
</dbReference>
<dbReference type="FunFam" id="3.30.200.20:FF:000195">
    <property type="entry name" value="G-type lectin S-receptor-like serine/threonine-protein kinase"/>
    <property type="match status" value="1"/>
</dbReference>
<dbReference type="FunFam" id="1.10.510.10:FF:000467">
    <property type="entry name" value="Liguleless narrow1"/>
    <property type="match status" value="1"/>
</dbReference>
<evidence type="ECO:0000256" key="16">
    <source>
        <dbReference type="ARBA" id="ARBA00047899"/>
    </source>
</evidence>
<comment type="caution">
    <text evidence="21">The sequence shown here is derived from an EMBL/GenBank/DDBJ whole genome shotgun (WGS) entry which is preliminary data.</text>
</comment>
<evidence type="ECO:0000256" key="6">
    <source>
        <dbReference type="ARBA" id="ARBA00022729"/>
    </source>
</evidence>
<feature type="domain" description="Protein kinase" evidence="19">
    <location>
        <begin position="401"/>
        <end position="687"/>
    </location>
</feature>
<dbReference type="CDD" id="cd14066">
    <property type="entry name" value="STKc_IRAK"/>
    <property type="match status" value="1"/>
</dbReference>
<evidence type="ECO:0000259" key="20">
    <source>
        <dbReference type="PROSITE" id="PS51473"/>
    </source>
</evidence>
<dbReference type="EC" id="2.7.11.1" evidence="2"/>
<dbReference type="Pfam" id="PF07714">
    <property type="entry name" value="PK_Tyr_Ser-Thr"/>
    <property type="match status" value="1"/>
</dbReference>
<dbReference type="InterPro" id="IPR002902">
    <property type="entry name" value="GNK2"/>
</dbReference>
<dbReference type="SMART" id="SM00220">
    <property type="entry name" value="S_TKc"/>
    <property type="match status" value="1"/>
</dbReference>
<dbReference type="GO" id="GO:0016020">
    <property type="term" value="C:membrane"/>
    <property type="evidence" value="ECO:0007669"/>
    <property type="project" value="UniProtKB-SubCell"/>
</dbReference>
<dbReference type="InterPro" id="IPR011009">
    <property type="entry name" value="Kinase-like_dom_sf"/>
</dbReference>
<dbReference type="Gene3D" id="3.30.430.20">
    <property type="entry name" value="Gnk2 domain, C-X8-C-X2-C motif"/>
    <property type="match status" value="2"/>
</dbReference>
<feature type="domain" description="Gnk2-homologous" evidence="20">
    <location>
        <begin position="77"/>
        <end position="179"/>
    </location>
</feature>
<keyword evidence="12 18" id="KW-0472">Membrane</keyword>
<organism evidence="21 22">
    <name type="scientific">Forsythia ovata</name>
    <dbReference type="NCBI Taxonomy" id="205694"/>
    <lineage>
        <taxon>Eukaryota</taxon>
        <taxon>Viridiplantae</taxon>
        <taxon>Streptophyta</taxon>
        <taxon>Embryophyta</taxon>
        <taxon>Tracheophyta</taxon>
        <taxon>Spermatophyta</taxon>
        <taxon>Magnoliopsida</taxon>
        <taxon>eudicotyledons</taxon>
        <taxon>Gunneridae</taxon>
        <taxon>Pentapetalae</taxon>
        <taxon>asterids</taxon>
        <taxon>lamiids</taxon>
        <taxon>Lamiales</taxon>
        <taxon>Oleaceae</taxon>
        <taxon>Forsythieae</taxon>
        <taxon>Forsythia</taxon>
    </lineage>
</organism>
<evidence type="ECO:0000256" key="13">
    <source>
        <dbReference type="ARBA" id="ARBA00023157"/>
    </source>
</evidence>
<dbReference type="InterPro" id="IPR001245">
    <property type="entry name" value="Ser-Thr/Tyr_kinase_cat_dom"/>
</dbReference>
<dbReference type="EMBL" id="JBFOLJ010000011">
    <property type="protein sequence ID" value="KAL2495285.1"/>
    <property type="molecule type" value="Genomic_DNA"/>
</dbReference>
<dbReference type="Gene3D" id="3.30.200.20">
    <property type="entry name" value="Phosphorylase Kinase, domain 1"/>
    <property type="match status" value="1"/>
</dbReference>
<comment type="catalytic activity">
    <reaction evidence="17">
        <text>L-seryl-[protein] + ATP = O-phospho-L-seryl-[protein] + ADP + H(+)</text>
        <dbReference type="Rhea" id="RHEA:17989"/>
        <dbReference type="Rhea" id="RHEA-COMP:9863"/>
        <dbReference type="Rhea" id="RHEA-COMP:11604"/>
        <dbReference type="ChEBI" id="CHEBI:15378"/>
        <dbReference type="ChEBI" id="CHEBI:29999"/>
        <dbReference type="ChEBI" id="CHEBI:30616"/>
        <dbReference type="ChEBI" id="CHEBI:83421"/>
        <dbReference type="ChEBI" id="CHEBI:456216"/>
        <dbReference type="EC" id="2.7.11.1"/>
    </reaction>
</comment>
<keyword evidence="5 18" id="KW-0812">Transmembrane</keyword>
<keyword evidence="9" id="KW-0418">Kinase</keyword>
<protein>
    <recommendedName>
        <fullName evidence="2">non-specific serine/threonine protein kinase</fullName>
        <ecNumber evidence="2">2.7.11.1</ecNumber>
    </recommendedName>
</protein>
<keyword evidence="4" id="KW-0808">Transferase</keyword>
<evidence type="ECO:0000256" key="2">
    <source>
        <dbReference type="ARBA" id="ARBA00012513"/>
    </source>
</evidence>
<comment type="catalytic activity">
    <reaction evidence="16">
        <text>L-threonyl-[protein] + ATP = O-phospho-L-threonyl-[protein] + ADP + H(+)</text>
        <dbReference type="Rhea" id="RHEA:46608"/>
        <dbReference type="Rhea" id="RHEA-COMP:11060"/>
        <dbReference type="Rhea" id="RHEA-COMP:11605"/>
        <dbReference type="ChEBI" id="CHEBI:15378"/>
        <dbReference type="ChEBI" id="CHEBI:30013"/>
        <dbReference type="ChEBI" id="CHEBI:30616"/>
        <dbReference type="ChEBI" id="CHEBI:61977"/>
        <dbReference type="ChEBI" id="CHEBI:456216"/>
        <dbReference type="EC" id="2.7.11.1"/>
    </reaction>
</comment>
<dbReference type="PROSITE" id="PS00108">
    <property type="entry name" value="PROTEIN_KINASE_ST"/>
    <property type="match status" value="1"/>
</dbReference>
<dbReference type="PANTHER" id="PTHR27002:SF679">
    <property type="entry name" value="CYSTEINE-RICH RECEPTOR-LIKE PROTEIN KINASE 10 ISOFORM X1"/>
    <property type="match status" value="1"/>
</dbReference>
<keyword evidence="3" id="KW-0723">Serine/threonine-protein kinase</keyword>
<feature type="transmembrane region" description="Helical" evidence="18">
    <location>
        <begin position="318"/>
        <end position="342"/>
    </location>
</feature>
<dbReference type="Pfam" id="PF01657">
    <property type="entry name" value="Stress-antifung"/>
    <property type="match status" value="2"/>
</dbReference>
<evidence type="ECO:0000256" key="7">
    <source>
        <dbReference type="ARBA" id="ARBA00022737"/>
    </source>
</evidence>
<accession>A0ABD1S3L5</accession>
<keyword evidence="11 18" id="KW-1133">Transmembrane helix</keyword>
<evidence type="ECO:0000256" key="8">
    <source>
        <dbReference type="ARBA" id="ARBA00022741"/>
    </source>
</evidence>
<feature type="domain" description="Gnk2-homologous" evidence="20">
    <location>
        <begin position="185"/>
        <end position="295"/>
    </location>
</feature>
<evidence type="ECO:0000256" key="17">
    <source>
        <dbReference type="ARBA" id="ARBA00048679"/>
    </source>
</evidence>
<keyword evidence="6" id="KW-0732">Signal</keyword>
<keyword evidence="22" id="KW-1185">Reference proteome</keyword>
<evidence type="ECO:0000313" key="21">
    <source>
        <dbReference type="EMBL" id="KAL2495285.1"/>
    </source>
</evidence>
<dbReference type="InterPro" id="IPR000719">
    <property type="entry name" value="Prot_kinase_dom"/>
</dbReference>
<dbReference type="AlphaFoldDB" id="A0ABD1S3L5"/>
<evidence type="ECO:0000256" key="15">
    <source>
        <dbReference type="ARBA" id="ARBA00023180"/>
    </source>
</evidence>
<evidence type="ECO:0000256" key="14">
    <source>
        <dbReference type="ARBA" id="ARBA00023170"/>
    </source>
</evidence>
<evidence type="ECO:0000256" key="10">
    <source>
        <dbReference type="ARBA" id="ARBA00022840"/>
    </source>
</evidence>
<evidence type="ECO:0000256" key="18">
    <source>
        <dbReference type="SAM" id="Phobius"/>
    </source>
</evidence>
<evidence type="ECO:0000259" key="19">
    <source>
        <dbReference type="PROSITE" id="PS50011"/>
    </source>
</evidence>
<keyword evidence="13" id="KW-1015">Disulfide bond</keyword>
<dbReference type="Proteomes" id="UP001604277">
    <property type="component" value="Unassembled WGS sequence"/>
</dbReference>
<keyword evidence="10" id="KW-0067">ATP-binding</keyword>
<keyword evidence="8" id="KW-0547">Nucleotide-binding</keyword>
<evidence type="ECO:0000256" key="5">
    <source>
        <dbReference type="ARBA" id="ARBA00022692"/>
    </source>
</evidence>
<name>A0ABD1S3L5_9LAMI</name>
<dbReference type="CDD" id="cd23509">
    <property type="entry name" value="Gnk2-like"/>
    <property type="match status" value="2"/>
</dbReference>
<evidence type="ECO:0000256" key="4">
    <source>
        <dbReference type="ARBA" id="ARBA00022679"/>
    </source>
</evidence>
<evidence type="ECO:0000313" key="22">
    <source>
        <dbReference type="Proteomes" id="UP001604277"/>
    </source>
</evidence>
<evidence type="ECO:0000256" key="11">
    <source>
        <dbReference type="ARBA" id="ARBA00022989"/>
    </source>
</evidence>
<dbReference type="PROSITE" id="PS51473">
    <property type="entry name" value="GNK2"/>
    <property type="match status" value="2"/>
</dbReference>
<dbReference type="PROSITE" id="PS50011">
    <property type="entry name" value="PROTEIN_KINASE_DOM"/>
    <property type="match status" value="1"/>
</dbReference>
<comment type="subcellular location">
    <subcellularLocation>
        <location evidence="1">Membrane</location>
        <topology evidence="1">Single-pass membrane protein</topology>
    </subcellularLocation>
</comment>
<dbReference type="SUPFAM" id="SSF56112">
    <property type="entry name" value="Protein kinase-like (PK-like)"/>
    <property type="match status" value="1"/>
</dbReference>
<dbReference type="GO" id="GO:0004674">
    <property type="term" value="F:protein serine/threonine kinase activity"/>
    <property type="evidence" value="ECO:0007669"/>
    <property type="project" value="UniProtKB-KW"/>
</dbReference>
<dbReference type="Gene3D" id="1.10.510.10">
    <property type="entry name" value="Transferase(Phosphotransferase) domain 1"/>
    <property type="match status" value="1"/>
</dbReference>